<accession>A0A9X1PET6</accession>
<keyword evidence="2" id="KW-1185">Reference proteome</keyword>
<reference evidence="1" key="1">
    <citation type="submission" date="2021-12" db="EMBL/GenBank/DDBJ databases">
        <title>Novel species in genus Dyadobacter.</title>
        <authorList>
            <person name="Ma C."/>
        </authorList>
    </citation>
    <scope>NUCLEOTIDE SEQUENCE</scope>
    <source>
        <strain evidence="1">LJ419</strain>
    </source>
</reference>
<evidence type="ECO:0000313" key="2">
    <source>
        <dbReference type="Proteomes" id="UP001139000"/>
    </source>
</evidence>
<gene>
    <name evidence="1" type="ORF">LXM26_00210</name>
</gene>
<sequence>MKTAEEYLVEAEAKASHRFESLSENDMGDVAENIKAYKSFVVEAMKDYAKDCITQTLINAAERIKQSKEVNMFTKALIRKTPPVLP</sequence>
<name>A0A9X1PET6_9BACT</name>
<proteinExistence type="predicted"/>
<dbReference type="Proteomes" id="UP001139000">
    <property type="component" value="Unassembled WGS sequence"/>
</dbReference>
<dbReference type="AlphaFoldDB" id="A0A9X1PET6"/>
<dbReference type="RefSeq" id="WP_234652150.1">
    <property type="nucleotide sequence ID" value="NZ_CP094997.1"/>
</dbReference>
<comment type="caution">
    <text evidence="1">The sequence shown here is derived from an EMBL/GenBank/DDBJ whole genome shotgun (WGS) entry which is preliminary data.</text>
</comment>
<organism evidence="1 2">
    <name type="scientific">Dyadobacter chenwenxiniae</name>
    <dbReference type="NCBI Taxonomy" id="2906456"/>
    <lineage>
        <taxon>Bacteria</taxon>
        <taxon>Pseudomonadati</taxon>
        <taxon>Bacteroidota</taxon>
        <taxon>Cytophagia</taxon>
        <taxon>Cytophagales</taxon>
        <taxon>Spirosomataceae</taxon>
        <taxon>Dyadobacter</taxon>
    </lineage>
</organism>
<protein>
    <submittedName>
        <fullName evidence="1">Uncharacterized protein</fullName>
    </submittedName>
</protein>
<evidence type="ECO:0000313" key="1">
    <source>
        <dbReference type="EMBL" id="MCF0059895.1"/>
    </source>
</evidence>
<dbReference type="EMBL" id="JAJTTC010000001">
    <property type="protein sequence ID" value="MCF0059895.1"/>
    <property type="molecule type" value="Genomic_DNA"/>
</dbReference>